<reference evidence="1 2" key="1">
    <citation type="journal article" date="2019" name="Genome Biol. Evol.">
        <title>Insights into the evolution of the New World diploid cottons (Gossypium, subgenus Houzingenia) based on genome sequencing.</title>
        <authorList>
            <person name="Grover C.E."/>
            <person name="Arick M.A. 2nd"/>
            <person name="Thrash A."/>
            <person name="Conover J.L."/>
            <person name="Sanders W.S."/>
            <person name="Peterson D.G."/>
            <person name="Frelichowski J.E."/>
            <person name="Scheffler J.A."/>
            <person name="Scheffler B.E."/>
            <person name="Wendel J.F."/>
        </authorList>
    </citation>
    <scope>NUCLEOTIDE SEQUENCE [LARGE SCALE GENOMIC DNA]</scope>
    <source>
        <strain evidence="1">57</strain>
        <tissue evidence="1">Leaf</tissue>
    </source>
</reference>
<evidence type="ECO:0000313" key="1">
    <source>
        <dbReference type="EMBL" id="MBA0662664.1"/>
    </source>
</evidence>
<gene>
    <name evidence="1" type="ORF">Goklo_006746</name>
</gene>
<dbReference type="OrthoDB" id="1935089at2759"/>
<dbReference type="EMBL" id="JABFAB010000010">
    <property type="protein sequence ID" value="MBA0662664.1"/>
    <property type="molecule type" value="Genomic_DNA"/>
</dbReference>
<dbReference type="Proteomes" id="UP000593573">
    <property type="component" value="Unassembled WGS sequence"/>
</dbReference>
<proteinExistence type="predicted"/>
<accession>A0A7J8VJN2</accession>
<protein>
    <recommendedName>
        <fullName evidence="3">DUF4283 domain-containing protein</fullName>
    </recommendedName>
</protein>
<keyword evidence="2" id="KW-1185">Reference proteome</keyword>
<evidence type="ECO:0000313" key="2">
    <source>
        <dbReference type="Proteomes" id="UP000593573"/>
    </source>
</evidence>
<sequence length="290" mass="33072">ELANLNIVERKKESVLAQGNEEVIEEDYSLFLVGRVLTDSVVHFPSMRNALADLWHPLGGLEKGEDQLQVPLIYVIYWVQVHNLPLGFMSEGVARQFGNFIGQFLEYDVALVTKGVNKFMRIRVVFGWDISLIAPPTRAASAASRWLRDNFGDRSLEGYQDKVVRNVVQANREIGGGSKWGLGSDEVKGVDLRIEEMPIEFVDGKKRQWARVSWLQMGDCNTTFFHSFASSRKRRNFVRGLEDRSGDWVSGEKKMVGLAMSYFKELFTSQPVRTVIVYLLKFNLVFLKVK</sequence>
<feature type="non-terminal residue" evidence="1">
    <location>
        <position position="290"/>
    </location>
</feature>
<organism evidence="1 2">
    <name type="scientific">Gossypium klotzschianum</name>
    <dbReference type="NCBI Taxonomy" id="34286"/>
    <lineage>
        <taxon>Eukaryota</taxon>
        <taxon>Viridiplantae</taxon>
        <taxon>Streptophyta</taxon>
        <taxon>Embryophyta</taxon>
        <taxon>Tracheophyta</taxon>
        <taxon>Spermatophyta</taxon>
        <taxon>Magnoliopsida</taxon>
        <taxon>eudicotyledons</taxon>
        <taxon>Gunneridae</taxon>
        <taxon>Pentapetalae</taxon>
        <taxon>rosids</taxon>
        <taxon>malvids</taxon>
        <taxon>Malvales</taxon>
        <taxon>Malvaceae</taxon>
        <taxon>Malvoideae</taxon>
        <taxon>Gossypium</taxon>
    </lineage>
</organism>
<comment type="caution">
    <text evidence="1">The sequence shown here is derived from an EMBL/GenBank/DDBJ whole genome shotgun (WGS) entry which is preliminary data.</text>
</comment>
<name>A0A7J8VJN2_9ROSI</name>
<dbReference type="AlphaFoldDB" id="A0A7J8VJN2"/>
<evidence type="ECO:0008006" key="3">
    <source>
        <dbReference type="Google" id="ProtNLM"/>
    </source>
</evidence>